<dbReference type="PANTHER" id="PTHR42748:SF30">
    <property type="entry name" value="NMRA-LIKE DOMAIN-CONTAINING PROTEIN"/>
    <property type="match status" value="1"/>
</dbReference>
<reference evidence="5" key="1">
    <citation type="submission" date="2020-01" db="EMBL/GenBank/DDBJ databases">
        <title>Identification and distribution of gene clusters putatively required for synthesis of sphingolipid metabolism inhibitors in phylogenetically diverse species of the filamentous fungus Fusarium.</title>
        <authorList>
            <person name="Kim H.-S."/>
            <person name="Busman M."/>
            <person name="Brown D.W."/>
            <person name="Divon H."/>
            <person name="Uhlig S."/>
            <person name="Proctor R.H."/>
        </authorList>
    </citation>
    <scope>NUCLEOTIDE SEQUENCE</scope>
    <source>
        <strain evidence="5">NRRL 31653</strain>
    </source>
</reference>
<gene>
    <name evidence="5" type="ORF">FAGAP_1255</name>
</gene>
<dbReference type="EMBL" id="LUFC02000071">
    <property type="protein sequence ID" value="KAF4502533.1"/>
    <property type="molecule type" value="Genomic_DNA"/>
</dbReference>
<sequence length="72" mass="7399">MSSKLIVILGATGNQGGSVAEVFLSEPGWKVRALTRNTSTAKAKALSSKGAEVVRADLDDPSSLKAAFEGAH</sequence>
<feature type="domain" description="NmrA-like" evidence="4">
    <location>
        <begin position="3"/>
        <end position="72"/>
    </location>
</feature>
<dbReference type="GO" id="GO:0016491">
    <property type="term" value="F:oxidoreductase activity"/>
    <property type="evidence" value="ECO:0007669"/>
    <property type="project" value="UniProtKB-KW"/>
</dbReference>
<keyword evidence="6" id="KW-1185">Reference proteome</keyword>
<name>A0A9P5BJY4_9HYPO</name>
<evidence type="ECO:0000313" key="6">
    <source>
        <dbReference type="Proteomes" id="UP000737391"/>
    </source>
</evidence>
<dbReference type="PANTHER" id="PTHR42748">
    <property type="entry name" value="NITROGEN METABOLITE REPRESSION PROTEIN NMRA FAMILY MEMBER"/>
    <property type="match status" value="1"/>
</dbReference>
<protein>
    <submittedName>
        <fullName evidence="5">Nitrogen metabolic regulation nmr</fullName>
    </submittedName>
</protein>
<dbReference type="GO" id="GO:0005634">
    <property type="term" value="C:nucleus"/>
    <property type="evidence" value="ECO:0007669"/>
    <property type="project" value="TreeGrafter"/>
</dbReference>
<evidence type="ECO:0000256" key="2">
    <source>
        <dbReference type="ARBA" id="ARBA00022857"/>
    </source>
</evidence>
<dbReference type="AlphaFoldDB" id="A0A9P5BJY4"/>
<dbReference type="Pfam" id="PF05368">
    <property type="entry name" value="NmrA"/>
    <property type="match status" value="1"/>
</dbReference>
<dbReference type="SUPFAM" id="SSF51735">
    <property type="entry name" value="NAD(P)-binding Rossmann-fold domains"/>
    <property type="match status" value="1"/>
</dbReference>
<keyword evidence="2" id="KW-0521">NADP</keyword>
<evidence type="ECO:0000256" key="1">
    <source>
        <dbReference type="ARBA" id="ARBA00006328"/>
    </source>
</evidence>
<dbReference type="OrthoDB" id="300709at2759"/>
<organism evidence="5 6">
    <name type="scientific">Fusarium agapanthi</name>
    <dbReference type="NCBI Taxonomy" id="1803897"/>
    <lineage>
        <taxon>Eukaryota</taxon>
        <taxon>Fungi</taxon>
        <taxon>Dikarya</taxon>
        <taxon>Ascomycota</taxon>
        <taxon>Pezizomycotina</taxon>
        <taxon>Sordariomycetes</taxon>
        <taxon>Hypocreomycetidae</taxon>
        <taxon>Hypocreales</taxon>
        <taxon>Nectriaceae</taxon>
        <taxon>Fusarium</taxon>
        <taxon>Fusarium fujikuroi species complex</taxon>
    </lineage>
</organism>
<evidence type="ECO:0000256" key="3">
    <source>
        <dbReference type="ARBA" id="ARBA00023002"/>
    </source>
</evidence>
<dbReference type="Proteomes" id="UP000737391">
    <property type="component" value="Unassembled WGS sequence"/>
</dbReference>
<comment type="similarity">
    <text evidence="1">Belongs to the NmrA-type oxidoreductase family.</text>
</comment>
<keyword evidence="3" id="KW-0560">Oxidoreductase</keyword>
<evidence type="ECO:0000259" key="4">
    <source>
        <dbReference type="Pfam" id="PF05368"/>
    </source>
</evidence>
<proteinExistence type="inferred from homology"/>
<dbReference type="InterPro" id="IPR008030">
    <property type="entry name" value="NmrA-like"/>
</dbReference>
<accession>A0A9P5BJY4</accession>
<dbReference type="InterPro" id="IPR036291">
    <property type="entry name" value="NAD(P)-bd_dom_sf"/>
</dbReference>
<dbReference type="InterPro" id="IPR051164">
    <property type="entry name" value="NmrA-like_oxidored"/>
</dbReference>
<evidence type="ECO:0000313" key="5">
    <source>
        <dbReference type="EMBL" id="KAF4502533.1"/>
    </source>
</evidence>
<comment type="caution">
    <text evidence="5">The sequence shown here is derived from an EMBL/GenBank/DDBJ whole genome shotgun (WGS) entry which is preliminary data.</text>
</comment>
<dbReference type="Gene3D" id="3.40.50.720">
    <property type="entry name" value="NAD(P)-binding Rossmann-like Domain"/>
    <property type="match status" value="1"/>
</dbReference>